<organism evidence="9 10">
    <name type="scientific">Phlebotomus papatasi</name>
    <name type="common">Sandfly</name>
    <dbReference type="NCBI Taxonomy" id="29031"/>
    <lineage>
        <taxon>Eukaryota</taxon>
        <taxon>Metazoa</taxon>
        <taxon>Ecdysozoa</taxon>
        <taxon>Arthropoda</taxon>
        <taxon>Hexapoda</taxon>
        <taxon>Insecta</taxon>
        <taxon>Pterygota</taxon>
        <taxon>Neoptera</taxon>
        <taxon>Endopterygota</taxon>
        <taxon>Diptera</taxon>
        <taxon>Nematocera</taxon>
        <taxon>Psychodoidea</taxon>
        <taxon>Psychodidae</taxon>
        <taxon>Phlebotomus</taxon>
        <taxon>Phlebotomus</taxon>
    </lineage>
</organism>
<dbReference type="PANTHER" id="PTHR48021:SF33">
    <property type="entry name" value="AT22075P-RELATED"/>
    <property type="match status" value="1"/>
</dbReference>
<keyword evidence="7" id="KW-0472">Membrane</keyword>
<name>A0A1B0D7W0_PHLPP</name>
<keyword evidence="4" id="KW-0762">Sugar transport</keyword>
<keyword evidence="10" id="KW-1185">Reference proteome</keyword>
<comment type="subcellular location">
    <subcellularLocation>
        <location evidence="1">Cell membrane</location>
        <topology evidence="1">Multi-pass membrane protein</topology>
    </subcellularLocation>
</comment>
<dbReference type="EMBL" id="AJVK01031272">
    <property type="status" value="NOT_ANNOTATED_CDS"/>
    <property type="molecule type" value="Genomic_DNA"/>
</dbReference>
<sequence>NLAQLVTGFTLGWTSPLFPLLISDQTPLADGPISVEEASWITSIFYLSGCVGCIVFGRLADYIGRKWTIVLAAIPQFCAYILIILARNGTQLLISRVLNGFSSNGLFIVVPIFISEIAETKNRGKIGSWSGTLITLGVALGYIFGTYCHLKVGASFCLVVLGFFFLTTVFFPETPSYLLMKKRENESYSSLIFYRGFRKNDVISENFMVEFDRIKAMSTNASQKKSIIWQDFKQPTTRKAILICFILFLGRVFCGLFQMEGYGGTILDEAGSGIGGNASTIAAAVCVHVLSYVSMMLIERIGRRKMMLFSTFGSGVTSAILSIMIWLKANGIDTSSVNWLPTVAYSGYSVIVLYGIIVLPLIISTEILSIKIKSLILLCMFLMSNILTAVSVTFFMTIADFFGSYFNIAVFSFSCFLEFIFLYFLLPETKGKTFDEVVKILE</sequence>
<dbReference type="FunFam" id="1.20.1250.20:FF:000218">
    <property type="entry name" value="facilitated trehalose transporter Tret1"/>
    <property type="match status" value="1"/>
</dbReference>
<dbReference type="GO" id="GO:0022857">
    <property type="term" value="F:transmembrane transporter activity"/>
    <property type="evidence" value="ECO:0007669"/>
    <property type="project" value="InterPro"/>
</dbReference>
<dbReference type="InterPro" id="IPR036259">
    <property type="entry name" value="MFS_trans_sf"/>
</dbReference>
<dbReference type="InterPro" id="IPR020846">
    <property type="entry name" value="MFS_dom"/>
</dbReference>
<protein>
    <recommendedName>
        <fullName evidence="8">Major facilitator superfamily (MFS) profile domain-containing protein</fullName>
    </recommendedName>
</protein>
<evidence type="ECO:0000259" key="8">
    <source>
        <dbReference type="PROSITE" id="PS50850"/>
    </source>
</evidence>
<dbReference type="InterPro" id="IPR005829">
    <property type="entry name" value="Sugar_transporter_CS"/>
</dbReference>
<keyword evidence="3" id="KW-1003">Cell membrane</keyword>
<dbReference type="GO" id="GO:0005886">
    <property type="term" value="C:plasma membrane"/>
    <property type="evidence" value="ECO:0007669"/>
    <property type="project" value="UniProtKB-SubCell"/>
</dbReference>
<dbReference type="InterPro" id="IPR005828">
    <property type="entry name" value="MFS_sugar_transport-like"/>
</dbReference>
<evidence type="ECO:0000256" key="6">
    <source>
        <dbReference type="ARBA" id="ARBA00022989"/>
    </source>
</evidence>
<evidence type="ECO:0000256" key="3">
    <source>
        <dbReference type="ARBA" id="ARBA00022475"/>
    </source>
</evidence>
<evidence type="ECO:0000256" key="5">
    <source>
        <dbReference type="ARBA" id="ARBA00022692"/>
    </source>
</evidence>
<dbReference type="PROSITE" id="PS00216">
    <property type="entry name" value="SUGAR_TRANSPORT_1"/>
    <property type="match status" value="1"/>
</dbReference>
<feature type="domain" description="Major facilitator superfamily (MFS) profile" evidence="8">
    <location>
        <begin position="1"/>
        <end position="430"/>
    </location>
</feature>
<dbReference type="PANTHER" id="PTHR48021">
    <property type="match status" value="1"/>
</dbReference>
<dbReference type="Proteomes" id="UP000092462">
    <property type="component" value="Unassembled WGS sequence"/>
</dbReference>
<proteinExistence type="predicted"/>
<dbReference type="Pfam" id="PF00083">
    <property type="entry name" value="Sugar_tr"/>
    <property type="match status" value="1"/>
</dbReference>
<keyword evidence="2" id="KW-0813">Transport</keyword>
<dbReference type="PROSITE" id="PS50850">
    <property type="entry name" value="MFS"/>
    <property type="match status" value="1"/>
</dbReference>
<reference evidence="9" key="1">
    <citation type="submission" date="2022-08" db="UniProtKB">
        <authorList>
            <consortium name="EnsemblMetazoa"/>
        </authorList>
    </citation>
    <scope>IDENTIFICATION</scope>
    <source>
        <strain evidence="9">Israel</strain>
    </source>
</reference>
<keyword evidence="6" id="KW-1133">Transmembrane helix</keyword>
<evidence type="ECO:0000313" key="9">
    <source>
        <dbReference type="EnsemblMetazoa" id="PPAI003633-PA"/>
    </source>
</evidence>
<evidence type="ECO:0000313" key="10">
    <source>
        <dbReference type="Proteomes" id="UP000092462"/>
    </source>
</evidence>
<keyword evidence="5" id="KW-0812">Transmembrane</keyword>
<dbReference type="VEuPathDB" id="VectorBase:PPAPM1_009243"/>
<dbReference type="EnsemblMetazoa" id="PPAI003633-RA">
    <property type="protein sequence ID" value="PPAI003633-PA"/>
    <property type="gene ID" value="PPAI003633"/>
</dbReference>
<dbReference type="SUPFAM" id="SSF103473">
    <property type="entry name" value="MFS general substrate transporter"/>
    <property type="match status" value="1"/>
</dbReference>
<evidence type="ECO:0000256" key="7">
    <source>
        <dbReference type="ARBA" id="ARBA00023136"/>
    </source>
</evidence>
<accession>A0A1B0D7W0</accession>
<dbReference type="Gene3D" id="1.20.1250.20">
    <property type="entry name" value="MFS general substrate transporter like domains"/>
    <property type="match status" value="1"/>
</dbReference>
<dbReference type="VEuPathDB" id="VectorBase:PPAI003633"/>
<evidence type="ECO:0000256" key="1">
    <source>
        <dbReference type="ARBA" id="ARBA00004651"/>
    </source>
</evidence>
<evidence type="ECO:0000256" key="4">
    <source>
        <dbReference type="ARBA" id="ARBA00022597"/>
    </source>
</evidence>
<dbReference type="InterPro" id="IPR050549">
    <property type="entry name" value="MFS_Trehalose_Transporter"/>
</dbReference>
<dbReference type="AlphaFoldDB" id="A0A1B0D7W0"/>
<evidence type="ECO:0000256" key="2">
    <source>
        <dbReference type="ARBA" id="ARBA00022448"/>
    </source>
</evidence>